<dbReference type="HOGENOM" id="CLU_1470916_0_0_1"/>
<proteinExistence type="predicted"/>
<keyword evidence="2" id="KW-1185">Reference proteome</keyword>
<sequence length="191" mass="22612">MQFKEELINVIINLIEEMLECKLNSIMQEVFHPLSQVNDKLARMHQDIENMQDVLVKHFSHQVAHSRAESLSETVDTAEEDQFKKSINAELDSLGLRVQQLEYMNHIILDTQSANKANFKELERKIQPMQEQINKSIEEMKKDLKDKQTFQWTVLNDQIERVEKYVQKLKQADLLFQQKQQLQTQTNKKSK</sequence>
<gene>
    <name evidence="1" type="ORF">GSPATT00034190001</name>
</gene>
<dbReference type="KEGG" id="ptm:GSPATT00034190001"/>
<dbReference type="InParanoid" id="A0C1P6"/>
<protein>
    <submittedName>
        <fullName evidence="1">Uncharacterized protein</fullName>
    </submittedName>
</protein>
<dbReference type="Proteomes" id="UP000000600">
    <property type="component" value="Unassembled WGS sequence"/>
</dbReference>
<accession>A0C1P6</accession>
<dbReference type="AlphaFoldDB" id="A0C1P6"/>
<evidence type="ECO:0000313" key="1">
    <source>
        <dbReference type="EMBL" id="CAK64713.1"/>
    </source>
</evidence>
<reference evidence="1 2" key="1">
    <citation type="journal article" date="2006" name="Nature">
        <title>Global trends of whole-genome duplications revealed by the ciliate Paramecium tetraurelia.</title>
        <authorList>
            <consortium name="Genoscope"/>
            <person name="Aury J.-M."/>
            <person name="Jaillon O."/>
            <person name="Duret L."/>
            <person name="Noel B."/>
            <person name="Jubin C."/>
            <person name="Porcel B.M."/>
            <person name="Segurens B."/>
            <person name="Daubin V."/>
            <person name="Anthouard V."/>
            <person name="Aiach N."/>
            <person name="Arnaiz O."/>
            <person name="Billaut A."/>
            <person name="Beisson J."/>
            <person name="Blanc I."/>
            <person name="Bouhouche K."/>
            <person name="Camara F."/>
            <person name="Duharcourt S."/>
            <person name="Guigo R."/>
            <person name="Gogendeau D."/>
            <person name="Katinka M."/>
            <person name="Keller A.-M."/>
            <person name="Kissmehl R."/>
            <person name="Klotz C."/>
            <person name="Koll F."/>
            <person name="Le Moue A."/>
            <person name="Lepere C."/>
            <person name="Malinsky S."/>
            <person name="Nowacki M."/>
            <person name="Nowak J.K."/>
            <person name="Plattner H."/>
            <person name="Poulain J."/>
            <person name="Ruiz F."/>
            <person name="Serrano V."/>
            <person name="Zagulski M."/>
            <person name="Dessen P."/>
            <person name="Betermier M."/>
            <person name="Weissenbach J."/>
            <person name="Scarpelli C."/>
            <person name="Schachter V."/>
            <person name="Sperling L."/>
            <person name="Meyer E."/>
            <person name="Cohen J."/>
            <person name="Wincker P."/>
        </authorList>
    </citation>
    <scope>NUCLEOTIDE SEQUENCE [LARGE SCALE GENOMIC DNA]</scope>
    <source>
        <strain evidence="1 2">Stock d4-2</strain>
    </source>
</reference>
<dbReference type="OMA" id="ARMHQDI"/>
<dbReference type="EMBL" id="CT868033">
    <property type="protein sequence ID" value="CAK64713.1"/>
    <property type="molecule type" value="Genomic_DNA"/>
</dbReference>
<dbReference type="OrthoDB" id="306852at2759"/>
<name>A0C1P6_PARTE</name>
<dbReference type="RefSeq" id="XP_001432110.1">
    <property type="nucleotide sequence ID" value="XM_001432073.1"/>
</dbReference>
<dbReference type="GeneID" id="5017895"/>
<evidence type="ECO:0000313" key="2">
    <source>
        <dbReference type="Proteomes" id="UP000000600"/>
    </source>
</evidence>
<organism evidence="1 2">
    <name type="scientific">Paramecium tetraurelia</name>
    <dbReference type="NCBI Taxonomy" id="5888"/>
    <lineage>
        <taxon>Eukaryota</taxon>
        <taxon>Sar</taxon>
        <taxon>Alveolata</taxon>
        <taxon>Ciliophora</taxon>
        <taxon>Intramacronucleata</taxon>
        <taxon>Oligohymenophorea</taxon>
        <taxon>Peniculida</taxon>
        <taxon>Parameciidae</taxon>
        <taxon>Paramecium</taxon>
    </lineage>
</organism>